<evidence type="ECO:0000256" key="2">
    <source>
        <dbReference type="ARBA" id="ARBA00022448"/>
    </source>
</evidence>
<keyword evidence="12" id="KW-1185">Reference proteome</keyword>
<dbReference type="Gene3D" id="1.20.5.2210">
    <property type="match status" value="1"/>
</dbReference>
<comment type="similarity">
    <text evidence="1 9">Belongs to the eukaryotic ATPase B chain family.</text>
</comment>
<keyword evidence="4 9" id="KW-0375">Hydrogen ion transport</keyword>
<dbReference type="GeneID" id="24593821"/>
<dbReference type="GO" id="GO:0005743">
    <property type="term" value="C:mitochondrial inner membrane"/>
    <property type="evidence" value="ECO:0007669"/>
    <property type="project" value="UniProtKB-SubCell"/>
</dbReference>
<evidence type="ECO:0000256" key="6">
    <source>
        <dbReference type="ARBA" id="ARBA00023065"/>
    </source>
</evidence>
<name>A0A922IK27_SCHHA</name>
<dbReference type="PANTHER" id="PTHR12733:SF3">
    <property type="entry name" value="ATP SYNTHASE F(0) COMPLEX SUBUNIT B1, MITOCHONDRIAL"/>
    <property type="match status" value="1"/>
</dbReference>
<evidence type="ECO:0000256" key="5">
    <source>
        <dbReference type="ARBA" id="ARBA00022792"/>
    </source>
</evidence>
<dbReference type="RefSeq" id="XP_051065017.1">
    <property type="nucleotide sequence ID" value="XM_051217602.1"/>
</dbReference>
<protein>
    <recommendedName>
        <fullName evidence="9">ATP synthase subunit b</fullName>
    </recommendedName>
</protein>
<gene>
    <name evidence="11" type="primary">ATP5F1_1</name>
    <name evidence="11" type="ORF">MS3_00009255</name>
</gene>
<evidence type="ECO:0000256" key="1">
    <source>
        <dbReference type="ARBA" id="ARBA00007479"/>
    </source>
</evidence>
<proteinExistence type="inferred from homology"/>
<keyword evidence="8 9" id="KW-0472">Membrane</keyword>
<evidence type="ECO:0000256" key="4">
    <source>
        <dbReference type="ARBA" id="ARBA00022781"/>
    </source>
</evidence>
<dbReference type="EMBL" id="AMPZ03000007">
    <property type="protein sequence ID" value="KAH9580684.1"/>
    <property type="molecule type" value="Genomic_DNA"/>
</dbReference>
<keyword evidence="6 9" id="KW-0406">Ion transport</keyword>
<evidence type="ECO:0000256" key="10">
    <source>
        <dbReference type="SAM" id="Phobius"/>
    </source>
</evidence>
<dbReference type="AlphaFoldDB" id="A0A922IK27"/>
<keyword evidence="5 9" id="KW-0999">Mitochondrion inner membrane</keyword>
<comment type="subunit">
    <text evidence="9">F-type ATPases have 2 components, CF(1) - the catalytic core - and CF(0) - the membrane proton channel. CF(1) and CF(0) have multiple subunits.</text>
</comment>
<dbReference type="Pfam" id="PF05405">
    <property type="entry name" value="Mt_ATP-synt_B"/>
    <property type="match status" value="1"/>
</dbReference>
<feature type="transmembrane region" description="Helical" evidence="10">
    <location>
        <begin position="15"/>
        <end position="36"/>
    </location>
</feature>
<keyword evidence="10" id="KW-0812">Transmembrane</keyword>
<evidence type="ECO:0000313" key="11">
    <source>
        <dbReference type="EMBL" id="KAH9580684.1"/>
    </source>
</evidence>
<reference evidence="11" key="1">
    <citation type="journal article" date="2012" name="Nat. Genet.">
        <title>Whole-genome sequence of Schistosoma haematobium.</title>
        <authorList>
            <person name="Young N.D."/>
            <person name="Jex A.R."/>
            <person name="Li B."/>
            <person name="Liu S."/>
            <person name="Yang L."/>
            <person name="Xiong Z."/>
            <person name="Li Y."/>
            <person name="Cantacessi C."/>
            <person name="Hall R.S."/>
            <person name="Xu X."/>
            <person name="Chen F."/>
            <person name="Wu X."/>
            <person name="Zerlotini A."/>
            <person name="Oliveira G."/>
            <person name="Hofmann A."/>
            <person name="Zhang G."/>
            <person name="Fang X."/>
            <person name="Kang Y."/>
            <person name="Campbell B.E."/>
            <person name="Loukas A."/>
            <person name="Ranganathan S."/>
            <person name="Rollinson D."/>
            <person name="Rinaldi G."/>
            <person name="Brindley P.J."/>
            <person name="Yang H."/>
            <person name="Wang J."/>
            <person name="Wang J."/>
            <person name="Gasser R.B."/>
        </authorList>
    </citation>
    <scope>NUCLEOTIDE SEQUENCE</scope>
</reference>
<reference evidence="11" key="2">
    <citation type="journal article" date="2019" name="Gigascience">
        <title>High-quality Schistosoma haematobium genome achieved by single-molecule and long-range sequencing.</title>
        <authorList>
            <person name="Stroehlein A.J."/>
            <person name="Korhonen P.K."/>
            <person name="Chong T.M."/>
            <person name="Lim Y.L."/>
            <person name="Chan K.G."/>
            <person name="Webster B."/>
            <person name="Rollinson D."/>
            <person name="Brindley P.J."/>
            <person name="Gasser R.B."/>
            <person name="Young N.D."/>
        </authorList>
    </citation>
    <scope>NUCLEOTIDE SEQUENCE</scope>
</reference>
<reference evidence="11" key="4">
    <citation type="journal article" date="2022" name="PLoS Pathog.">
        <title>Chromosome-level genome of Schistosoma haematobium underpins genome-wide explorations of molecular variation.</title>
        <authorList>
            <person name="Stroehlein A.J."/>
            <person name="Korhonen P.K."/>
            <person name="Lee V.V."/>
            <person name="Ralph S.A."/>
            <person name="Mentink-Kane M."/>
            <person name="You H."/>
            <person name="McManus D.P."/>
            <person name="Tchuente L.T."/>
            <person name="Stothard J.R."/>
            <person name="Kaur P."/>
            <person name="Dudchenko O."/>
            <person name="Aiden E.L."/>
            <person name="Yang B."/>
            <person name="Yang H."/>
            <person name="Emery A.M."/>
            <person name="Webster B.L."/>
            <person name="Brindley P.J."/>
            <person name="Rollinson D."/>
            <person name="Chang B.C.H."/>
            <person name="Gasser R.B."/>
            <person name="Young N.D."/>
        </authorList>
    </citation>
    <scope>NUCLEOTIDE SEQUENCE</scope>
</reference>
<keyword evidence="7 9" id="KW-0496">Mitochondrion</keyword>
<dbReference type="GO" id="GO:0046933">
    <property type="term" value="F:proton-transporting ATP synthase activity, rotational mechanism"/>
    <property type="evidence" value="ECO:0007669"/>
    <property type="project" value="TreeGrafter"/>
</dbReference>
<reference evidence="11" key="3">
    <citation type="submission" date="2021-06" db="EMBL/GenBank/DDBJ databases">
        <title>Chromosome-level genome assembly for S. haematobium.</title>
        <authorList>
            <person name="Stroehlein A.J."/>
        </authorList>
    </citation>
    <scope>NUCLEOTIDE SEQUENCE</scope>
</reference>
<keyword evidence="3 9" id="KW-0138">CF(0)</keyword>
<accession>A0A922IK27</accession>
<dbReference type="PANTHER" id="PTHR12733">
    <property type="entry name" value="MITOCHONDRIAL ATP SYNTHASE B CHAIN"/>
    <property type="match status" value="1"/>
</dbReference>
<evidence type="ECO:0000256" key="7">
    <source>
        <dbReference type="ARBA" id="ARBA00023128"/>
    </source>
</evidence>
<dbReference type="InterPro" id="IPR013837">
    <property type="entry name" value="ATP_synth_F0_suB"/>
</dbReference>
<comment type="caution">
    <text evidence="11">The sequence shown here is derived from an EMBL/GenBank/DDBJ whole genome shotgun (WGS) entry which is preliminary data.</text>
</comment>
<dbReference type="CTD" id="24593821"/>
<keyword evidence="10" id="KW-1133">Transmembrane helix</keyword>
<evidence type="ECO:0000256" key="9">
    <source>
        <dbReference type="RuleBase" id="RU368017"/>
    </source>
</evidence>
<keyword evidence="2 9" id="KW-0813">Transport</keyword>
<dbReference type="Proteomes" id="UP000471633">
    <property type="component" value="Unassembled WGS sequence"/>
</dbReference>
<dbReference type="GO" id="GO:0045259">
    <property type="term" value="C:proton-transporting ATP synthase complex"/>
    <property type="evidence" value="ECO:0007669"/>
    <property type="project" value="UniProtKB-KW"/>
</dbReference>
<organism evidence="11 12">
    <name type="scientific">Schistosoma haematobium</name>
    <name type="common">Blood fluke</name>
    <dbReference type="NCBI Taxonomy" id="6185"/>
    <lineage>
        <taxon>Eukaryota</taxon>
        <taxon>Metazoa</taxon>
        <taxon>Spiralia</taxon>
        <taxon>Lophotrochozoa</taxon>
        <taxon>Platyhelminthes</taxon>
        <taxon>Trematoda</taxon>
        <taxon>Digenea</taxon>
        <taxon>Strigeidida</taxon>
        <taxon>Schistosomatoidea</taxon>
        <taxon>Schistosomatidae</taxon>
        <taxon>Schistosoma</taxon>
    </lineage>
</organism>
<evidence type="ECO:0000256" key="3">
    <source>
        <dbReference type="ARBA" id="ARBA00022547"/>
    </source>
</evidence>
<sequence>MFMFGSFMFLINKEIWVFDGHFVEFFVFLSMSVMIVKRFGARTRKIVEKWAKEDEHLMYHQPINEVKSYIDNTIKTCEMEVERAAAVTEHVRAKEENIALQLEATYRERLQSVYRTVYRRLITNHEVAIKVDEKPNWALLLDVICLLRLIPASGYSQFCSGGRDEFPQSCRI</sequence>
<evidence type="ECO:0000256" key="8">
    <source>
        <dbReference type="ARBA" id="ARBA00023136"/>
    </source>
</evidence>
<comment type="function">
    <text evidence="9">Subunit b, of the mitochondrial membrane ATP synthase complex (F(1)F(0) ATP synthase or Complex V) that produces ATP from ADP in the presence of a proton gradient across the membrane which is generated by electron transport complexes of the respiratory chain. ATP synthase complex consist of a soluble F(1) head domain - the catalytic core - and a membrane F(1) domain - the membrane proton channel. These two domains are linked by a central stalk rotating inside the F(1) region and a stationary peripheral stalk. During catalysis, ATP synthesis in the catalytic domain of F(1) is coupled via a rotary mechanism of the central stalk subunits to proton translocation. In vivo, can only synthesize ATP although its ATP hydrolase activity can be activated artificially in vitro. Part of the complex F(0) domain. Part of the complex F(0) domain and the peripheric stalk, which acts as a stator to hold the catalytic alpha(3)beta(3) subcomplex and subunit a/ATP6 static relative to the rotary elements.</text>
</comment>
<evidence type="ECO:0000313" key="12">
    <source>
        <dbReference type="Proteomes" id="UP000471633"/>
    </source>
</evidence>
<dbReference type="InterPro" id="IPR008688">
    <property type="entry name" value="ATP_synth_Bsub_B/MI25"/>
</dbReference>
<dbReference type="SUPFAM" id="SSF161060">
    <property type="entry name" value="ATP synthase B chain-like"/>
    <property type="match status" value="1"/>
</dbReference>
<comment type="subcellular location">
    <subcellularLocation>
        <location evidence="9">Mitochondrion</location>
    </subcellularLocation>
    <subcellularLocation>
        <location evidence="9">Mitochondrion inner membrane</location>
    </subcellularLocation>
</comment>